<dbReference type="InterPro" id="IPR006549">
    <property type="entry name" value="HAD-SF_hydro_IIIA"/>
</dbReference>
<dbReference type="SFLD" id="SFLDG01129">
    <property type="entry name" value="C1.5:_HAD__Beta-PGM__Phosphata"/>
    <property type="match status" value="1"/>
</dbReference>
<evidence type="ECO:0000256" key="3">
    <source>
        <dbReference type="HAMAP-Rule" id="MF_01250"/>
    </source>
</evidence>
<dbReference type="GO" id="GO:0000287">
    <property type="term" value="F:magnesium ion binding"/>
    <property type="evidence" value="ECO:0007669"/>
    <property type="project" value="UniProtKB-UniRule"/>
</dbReference>
<dbReference type="AlphaFoldDB" id="A0A8E2I8K9"/>
<comment type="similarity">
    <text evidence="3">Belongs to the HAD-like hydrolase superfamily. PpaX family.</text>
</comment>
<dbReference type="Gene3D" id="1.10.150.240">
    <property type="entry name" value="Putative phosphatase, domain 2"/>
    <property type="match status" value="1"/>
</dbReference>
<dbReference type="EC" id="3.6.1.1" evidence="3"/>
<dbReference type="InterPro" id="IPR050155">
    <property type="entry name" value="HAD-like_hydrolase_sf"/>
</dbReference>
<dbReference type="InterPro" id="IPR041492">
    <property type="entry name" value="HAD_2"/>
</dbReference>
<reference evidence="4 5" key="1">
    <citation type="submission" date="2017-01" db="EMBL/GenBank/DDBJ databases">
        <title>Draft genome sequence of Bacillus oleronius.</title>
        <authorList>
            <person name="Allam M."/>
        </authorList>
    </citation>
    <scope>NUCLEOTIDE SEQUENCE [LARGE SCALE GENOMIC DNA]</scope>
    <source>
        <strain evidence="4 5">DSM 9356</strain>
    </source>
</reference>
<dbReference type="PANTHER" id="PTHR43434">
    <property type="entry name" value="PHOSPHOGLYCOLATE PHOSPHATASE"/>
    <property type="match status" value="1"/>
</dbReference>
<name>A0A8E2I8K9_9BACI</name>
<proteinExistence type="inferred from homology"/>
<comment type="catalytic activity">
    <reaction evidence="3">
        <text>diphosphate + H2O = 2 phosphate + H(+)</text>
        <dbReference type="Rhea" id="RHEA:24576"/>
        <dbReference type="ChEBI" id="CHEBI:15377"/>
        <dbReference type="ChEBI" id="CHEBI:15378"/>
        <dbReference type="ChEBI" id="CHEBI:33019"/>
        <dbReference type="ChEBI" id="CHEBI:43474"/>
        <dbReference type="EC" id="3.6.1.1"/>
    </reaction>
</comment>
<feature type="active site" description="Nucleophile" evidence="3">
    <location>
        <position position="11"/>
    </location>
</feature>
<evidence type="ECO:0000256" key="2">
    <source>
        <dbReference type="ARBA" id="ARBA00022842"/>
    </source>
</evidence>
<dbReference type="GO" id="GO:0004427">
    <property type="term" value="F:inorganic diphosphate phosphatase activity"/>
    <property type="evidence" value="ECO:0007669"/>
    <property type="project" value="UniProtKB-UniRule"/>
</dbReference>
<dbReference type="GO" id="GO:0005829">
    <property type="term" value="C:cytosol"/>
    <property type="evidence" value="ECO:0007669"/>
    <property type="project" value="TreeGrafter"/>
</dbReference>
<organism evidence="4 5">
    <name type="scientific">Heyndrickxia oleronia</name>
    <dbReference type="NCBI Taxonomy" id="38875"/>
    <lineage>
        <taxon>Bacteria</taxon>
        <taxon>Bacillati</taxon>
        <taxon>Bacillota</taxon>
        <taxon>Bacilli</taxon>
        <taxon>Bacillales</taxon>
        <taxon>Bacillaceae</taxon>
        <taxon>Heyndrickxia</taxon>
    </lineage>
</organism>
<evidence type="ECO:0000313" key="4">
    <source>
        <dbReference type="EMBL" id="OOP68766.1"/>
    </source>
</evidence>
<comment type="cofactor">
    <cofactor evidence="3">
        <name>Mg(2+)</name>
        <dbReference type="ChEBI" id="CHEBI:18420"/>
    </cofactor>
</comment>
<dbReference type="GO" id="GO:0008967">
    <property type="term" value="F:phosphoglycolate phosphatase activity"/>
    <property type="evidence" value="ECO:0007669"/>
    <property type="project" value="TreeGrafter"/>
</dbReference>
<dbReference type="RefSeq" id="WP_058002870.1">
    <property type="nucleotide sequence ID" value="NZ_CP065424.1"/>
</dbReference>
<gene>
    <name evidence="3" type="primary">ppaX</name>
    <name evidence="4" type="ORF">BWZ43_08645</name>
</gene>
<dbReference type="FunFam" id="3.40.50.1000:FF:000022">
    <property type="entry name" value="Phosphoglycolate phosphatase"/>
    <property type="match status" value="1"/>
</dbReference>
<keyword evidence="1 3" id="KW-0378">Hydrolase</keyword>
<dbReference type="InterPro" id="IPR023733">
    <property type="entry name" value="Pyrophosphatase_Ppax"/>
</dbReference>
<dbReference type="SFLD" id="SFLDS00003">
    <property type="entry name" value="Haloacid_Dehalogenase"/>
    <property type="match status" value="1"/>
</dbReference>
<dbReference type="PANTHER" id="PTHR43434:SF26">
    <property type="entry name" value="PYROPHOSPHATASE PPAX"/>
    <property type="match status" value="1"/>
</dbReference>
<dbReference type="EMBL" id="MTLA01000082">
    <property type="protein sequence ID" value="OOP68766.1"/>
    <property type="molecule type" value="Genomic_DNA"/>
</dbReference>
<comment type="caution">
    <text evidence="4">The sequence shown here is derived from an EMBL/GenBank/DDBJ whole genome shotgun (WGS) entry which is preliminary data.</text>
</comment>
<dbReference type="NCBIfam" id="TIGR01509">
    <property type="entry name" value="HAD-SF-IA-v3"/>
    <property type="match status" value="1"/>
</dbReference>
<dbReference type="InterPro" id="IPR006439">
    <property type="entry name" value="HAD-SF_hydro_IA"/>
</dbReference>
<dbReference type="NCBIfam" id="NF009804">
    <property type="entry name" value="PRK13288.1"/>
    <property type="match status" value="1"/>
</dbReference>
<dbReference type="SFLD" id="SFLDG01135">
    <property type="entry name" value="C1.5.6:_HAD__Beta-PGM__Phospha"/>
    <property type="match status" value="1"/>
</dbReference>
<dbReference type="GO" id="GO:0006281">
    <property type="term" value="P:DNA repair"/>
    <property type="evidence" value="ECO:0007669"/>
    <property type="project" value="TreeGrafter"/>
</dbReference>
<accession>A0A8E2I8K9</accession>
<dbReference type="HAMAP" id="MF_01250">
    <property type="entry name" value="Pyrophosphat_PpaX"/>
    <property type="match status" value="1"/>
</dbReference>
<keyword evidence="2 3" id="KW-0460">Magnesium</keyword>
<sequence length="216" mass="24630">MNSHITTILFDLDGTLIDTNELIIASFLHTLNSYYPDRYKREDVLPFIGPSLFVTFSSIDKDRTEEMIQKYRTYNIEHHDSLVKEFKGVFETIKTLDKKGYKLGIVSTKKRDTVIKGLKLMKLDPFFKVIISLDEVEHEKPHPEPIEKALKLLNSTPQEAMMVGDNYHDIEAGKNAGTASVGVAWSVKGREYIESFQPDYILDEMADLLKILGVTA</sequence>
<dbReference type="SUPFAM" id="SSF56784">
    <property type="entry name" value="HAD-like"/>
    <property type="match status" value="1"/>
</dbReference>
<evidence type="ECO:0000256" key="1">
    <source>
        <dbReference type="ARBA" id="ARBA00022801"/>
    </source>
</evidence>
<dbReference type="Gene3D" id="3.40.50.1000">
    <property type="entry name" value="HAD superfamily/HAD-like"/>
    <property type="match status" value="1"/>
</dbReference>
<dbReference type="NCBIfam" id="TIGR01662">
    <property type="entry name" value="HAD-SF-IIIA"/>
    <property type="match status" value="1"/>
</dbReference>
<keyword evidence="5" id="KW-1185">Reference proteome</keyword>
<dbReference type="PRINTS" id="PR00413">
    <property type="entry name" value="HADHALOGNASE"/>
</dbReference>
<dbReference type="Pfam" id="PF13419">
    <property type="entry name" value="HAD_2"/>
    <property type="match status" value="1"/>
</dbReference>
<evidence type="ECO:0000313" key="5">
    <source>
        <dbReference type="Proteomes" id="UP000189761"/>
    </source>
</evidence>
<dbReference type="CDD" id="cd02616">
    <property type="entry name" value="HAD_PPase"/>
    <property type="match status" value="1"/>
</dbReference>
<dbReference type="InterPro" id="IPR036412">
    <property type="entry name" value="HAD-like_sf"/>
</dbReference>
<comment type="function">
    <text evidence="3">Hydrolyzes pyrophosphate formed during P-Ser-HPr dephosphorylation by HPrK/P. Might play a role in controlling the intracellular pyrophosphate pool.</text>
</comment>
<protein>
    <recommendedName>
        <fullName evidence="3">Pyrophosphatase PpaX</fullName>
        <ecNumber evidence="3">3.6.1.1</ecNumber>
    </recommendedName>
</protein>
<dbReference type="InterPro" id="IPR023198">
    <property type="entry name" value="PGP-like_dom2"/>
</dbReference>
<dbReference type="Proteomes" id="UP000189761">
    <property type="component" value="Unassembled WGS sequence"/>
</dbReference>
<dbReference type="InterPro" id="IPR023214">
    <property type="entry name" value="HAD_sf"/>
</dbReference>
<dbReference type="NCBIfam" id="TIGR01549">
    <property type="entry name" value="HAD-SF-IA-v1"/>
    <property type="match status" value="1"/>
</dbReference>